<evidence type="ECO:0000313" key="3">
    <source>
        <dbReference type="Proteomes" id="UP000007963"/>
    </source>
</evidence>
<dbReference type="PANTHER" id="PTHR30096:SF0">
    <property type="entry name" value="4,5-DOPA DIOXYGENASE EXTRADIOL-LIKE PROTEIN"/>
    <property type="match status" value="1"/>
</dbReference>
<dbReference type="RefSeq" id="XP_001211361.1">
    <property type="nucleotide sequence ID" value="XM_001211361.1"/>
</dbReference>
<dbReference type="GeneID" id="4317148"/>
<name>Q0CVV1_ASPTN</name>
<dbReference type="Proteomes" id="UP000007963">
    <property type="component" value="Unassembled WGS sequence"/>
</dbReference>
<dbReference type="HOGENOM" id="CLU_1777059_0_0_1"/>
<dbReference type="GO" id="GO:0016491">
    <property type="term" value="F:oxidoreductase activity"/>
    <property type="evidence" value="ECO:0007669"/>
    <property type="project" value="UniProtKB-KW"/>
</dbReference>
<organism evidence="2 3">
    <name type="scientific">Aspergillus terreus (strain NIH 2624 / FGSC A1156)</name>
    <dbReference type="NCBI Taxonomy" id="341663"/>
    <lineage>
        <taxon>Eukaryota</taxon>
        <taxon>Fungi</taxon>
        <taxon>Dikarya</taxon>
        <taxon>Ascomycota</taxon>
        <taxon>Pezizomycotina</taxon>
        <taxon>Eurotiomycetes</taxon>
        <taxon>Eurotiomycetidae</taxon>
        <taxon>Eurotiales</taxon>
        <taxon>Aspergillaceae</taxon>
        <taxon>Aspergillus</taxon>
        <taxon>Aspergillus subgen. Circumdati</taxon>
    </lineage>
</organism>
<dbReference type="PANTHER" id="PTHR30096">
    <property type="entry name" value="4,5-DOPA DIOXYGENASE EXTRADIOL-LIKE PROTEIN"/>
    <property type="match status" value="1"/>
</dbReference>
<dbReference type="EMBL" id="CH476596">
    <property type="protein sequence ID" value="EAU37145.1"/>
    <property type="molecule type" value="Genomic_DNA"/>
</dbReference>
<dbReference type="AlphaFoldDB" id="Q0CVV1"/>
<dbReference type="Gene3D" id="3.40.830.10">
    <property type="entry name" value="LigB-like"/>
    <property type="match status" value="1"/>
</dbReference>
<reference evidence="3" key="1">
    <citation type="submission" date="2005-09" db="EMBL/GenBank/DDBJ databases">
        <title>Annotation of the Aspergillus terreus NIH2624 genome.</title>
        <authorList>
            <person name="Birren B.W."/>
            <person name="Lander E.S."/>
            <person name="Galagan J.E."/>
            <person name="Nusbaum C."/>
            <person name="Devon K."/>
            <person name="Henn M."/>
            <person name="Ma L.-J."/>
            <person name="Jaffe D.B."/>
            <person name="Butler J."/>
            <person name="Alvarez P."/>
            <person name="Gnerre S."/>
            <person name="Grabherr M."/>
            <person name="Kleber M."/>
            <person name="Mauceli E.W."/>
            <person name="Brockman W."/>
            <person name="Rounsley S."/>
            <person name="Young S.K."/>
            <person name="LaButti K."/>
            <person name="Pushparaj V."/>
            <person name="DeCaprio D."/>
            <person name="Crawford M."/>
            <person name="Koehrsen M."/>
            <person name="Engels R."/>
            <person name="Montgomery P."/>
            <person name="Pearson M."/>
            <person name="Howarth C."/>
            <person name="Larson L."/>
            <person name="Luoma S."/>
            <person name="White J."/>
            <person name="Alvarado L."/>
            <person name="Kodira C.D."/>
            <person name="Zeng Q."/>
            <person name="Oleary S."/>
            <person name="Yandava C."/>
            <person name="Denning D.W."/>
            <person name="Nierman W.C."/>
            <person name="Milne T."/>
            <person name="Madden K."/>
        </authorList>
    </citation>
    <scope>NUCLEOTIDE SEQUENCE [LARGE SCALE GENOMIC DNA]</scope>
    <source>
        <strain evidence="3">NIH 2624 / FGSC A1156</strain>
    </source>
</reference>
<evidence type="ECO:0000256" key="1">
    <source>
        <dbReference type="ARBA" id="ARBA00023002"/>
    </source>
</evidence>
<dbReference type="VEuPathDB" id="FungiDB:ATEG_02183"/>
<sequence>MTLLRPHANIPIVQMSILKGRDEQDSTEKNIKLGRAVECFRDAGYAIIGSGGSYHDFVAIAKAFFENQHVTAGAEEFEDFLQFAASIPDPALRERTLFDWRKLPASYLAHPSDQSEHLMPFMVAAGSGGNNAGVKFASDTMERVAL</sequence>
<gene>
    <name evidence="2" type="ORF">ATEG_02183</name>
</gene>
<dbReference type="OrthoDB" id="7396853at2759"/>
<evidence type="ECO:0000313" key="2">
    <source>
        <dbReference type="EMBL" id="EAU37145.1"/>
    </source>
</evidence>
<keyword evidence="1" id="KW-0560">Oxidoreductase</keyword>
<dbReference type="STRING" id="341663.Q0CVV1"/>
<accession>Q0CVV1</accession>
<protein>
    <submittedName>
        <fullName evidence="2">Uncharacterized protein</fullName>
    </submittedName>
</protein>
<dbReference type="SUPFAM" id="SSF53213">
    <property type="entry name" value="LigB-like"/>
    <property type="match status" value="1"/>
</dbReference>
<proteinExistence type="predicted"/>